<evidence type="ECO:0000259" key="1">
    <source>
        <dbReference type="PROSITE" id="PS51208"/>
    </source>
</evidence>
<dbReference type="PROSITE" id="PS51208">
    <property type="entry name" value="AUTOTRANSPORTER"/>
    <property type="match status" value="1"/>
</dbReference>
<dbReference type="AlphaFoldDB" id="A0A1N6RWH8"/>
<dbReference type="Proteomes" id="UP000186079">
    <property type="component" value="Unassembled WGS sequence"/>
</dbReference>
<dbReference type="InterPro" id="IPR005546">
    <property type="entry name" value="Autotransporte_beta"/>
</dbReference>
<evidence type="ECO:0000313" key="3">
    <source>
        <dbReference type="Proteomes" id="UP000186079"/>
    </source>
</evidence>
<dbReference type="InterPro" id="IPR036709">
    <property type="entry name" value="Autotransporte_beta_dom_sf"/>
</dbReference>
<dbReference type="RefSeq" id="WP_039562313.1">
    <property type="nucleotide sequence ID" value="NZ_FTMC01000005.1"/>
</dbReference>
<name>A0A1N6RWH8_9PSED</name>
<feature type="domain" description="Autotransporter" evidence="1">
    <location>
        <begin position="24"/>
        <end position="279"/>
    </location>
</feature>
<dbReference type="EMBL" id="FTMC01000005">
    <property type="protein sequence ID" value="SIQ33213.1"/>
    <property type="molecule type" value="Genomic_DNA"/>
</dbReference>
<gene>
    <name evidence="2" type="ORF">SAMN05421672_10594</name>
</gene>
<dbReference type="SUPFAM" id="SSF103515">
    <property type="entry name" value="Autotransporter"/>
    <property type="match status" value="1"/>
</dbReference>
<accession>A0A1N6RWH8</accession>
<dbReference type="SMART" id="SM00869">
    <property type="entry name" value="Autotransporter"/>
    <property type="match status" value="1"/>
</dbReference>
<organism evidence="2 3">
    <name type="scientific">Pseudomonas flexibilis</name>
    <dbReference type="NCBI Taxonomy" id="706570"/>
    <lineage>
        <taxon>Bacteria</taxon>
        <taxon>Pseudomonadati</taxon>
        <taxon>Pseudomonadota</taxon>
        <taxon>Gammaproteobacteria</taxon>
        <taxon>Pseudomonadales</taxon>
        <taxon>Pseudomonadaceae</taxon>
        <taxon>Pseudomonas</taxon>
    </lineage>
</organism>
<protein>
    <submittedName>
        <fullName evidence="2">Autotransporter beta-domain-containing protein</fullName>
    </submittedName>
</protein>
<evidence type="ECO:0000313" key="2">
    <source>
        <dbReference type="EMBL" id="SIQ33213.1"/>
    </source>
</evidence>
<proteinExistence type="predicted"/>
<sequence length="279" mass="30483">MTPIRFAPLRAAVLLMAGVWLPVLSHAAPAVWVAGLYSETDQGRRDGHDGHISYSRGAAVGVDARLSQRWTLGVGYRQLSTDARDASGGRLHADTWQGFLNGGFEHGNLQVLGSMEYGKAEHRLRPADDYDGSLLGANLTLAYRHHLQGTVHVIPRVLARYSQVDIDDAGRVERQEVGELGAGVHLVGRVPLDQGQLVQTIRLMRYHELMDDRIDTAAVYVIDGAPLLSGGARRDRNSYQLGLGMDYQLGGFTLGASYGYYSRADFHANTASLQVQLAF</sequence>
<reference evidence="2 3" key="1">
    <citation type="submission" date="2017-01" db="EMBL/GenBank/DDBJ databases">
        <authorList>
            <person name="Mah S.A."/>
            <person name="Swanson W.J."/>
            <person name="Moy G.W."/>
            <person name="Vacquier V.D."/>
        </authorList>
    </citation>
    <scope>NUCLEOTIDE SEQUENCE [LARGE SCALE GENOMIC DNA]</scope>
    <source>
        <strain evidence="2 3">ATCC 29606</strain>
    </source>
</reference>
<dbReference type="Gene3D" id="2.40.128.130">
    <property type="entry name" value="Autotransporter beta-domain"/>
    <property type="match status" value="1"/>
</dbReference>
<dbReference type="Pfam" id="PF03797">
    <property type="entry name" value="Autotransporter"/>
    <property type="match status" value="1"/>
</dbReference>